<evidence type="ECO:0000256" key="5">
    <source>
        <dbReference type="ARBA" id="ARBA00022825"/>
    </source>
</evidence>
<dbReference type="InterPro" id="IPR023562">
    <property type="entry name" value="ClpP/TepA"/>
</dbReference>
<dbReference type="GO" id="GO:0004252">
    <property type="term" value="F:serine-type endopeptidase activity"/>
    <property type="evidence" value="ECO:0007669"/>
    <property type="project" value="InterPro"/>
</dbReference>
<evidence type="ECO:0000313" key="9">
    <source>
        <dbReference type="EMBL" id="SNW00704.1"/>
    </source>
</evidence>
<dbReference type="NCBIfam" id="NF045542">
    <property type="entry name" value="Clp_rel_HeadMat"/>
    <property type="match status" value="1"/>
</dbReference>
<proteinExistence type="inferred from homology"/>
<keyword evidence="11" id="KW-1185">Reference proteome</keyword>
<sequence length="257" mass="29312">MKSNQKYFQMNRKANNKGEIYIYGDIVSYEWEDRDVTAVKFKEGLDELGDVNEIDVHINSAGGNVFEGHAIYNMLRMHKAKVNIYIDALAASIASVIAMSGDTIFMHKNSLLMIHNSWIYTMGNAKELRETADLLDKTDKTSNIAYLDKAKNLSEDELKALLDAETWLTAEEALEMGFIDEILDANEVAASISKNQYKLFKHVPKSVEQDVDKITNIEDLNKKNTVETPKETMSEEEKEIRNKIKKNCESLKIIMNF</sequence>
<comment type="similarity">
    <text evidence="1 6">Belongs to the peptidase S14 family.</text>
</comment>
<keyword evidence="5" id="KW-0720">Serine protease</keyword>
<keyword evidence="4 9" id="KW-0378">Hydrolase</keyword>
<dbReference type="CDD" id="cd07016">
    <property type="entry name" value="S14_ClpP_1"/>
    <property type="match status" value="1"/>
</dbReference>
<evidence type="ECO:0000313" key="11">
    <source>
        <dbReference type="Proteomes" id="UP000652995"/>
    </source>
</evidence>
<dbReference type="GO" id="GO:0009368">
    <property type="term" value="C:endopeptidase Clp complex"/>
    <property type="evidence" value="ECO:0007669"/>
    <property type="project" value="TreeGrafter"/>
</dbReference>
<protein>
    <recommendedName>
        <fullName evidence="6">ATP-dependent Clp protease proteolytic subunit</fullName>
    </recommendedName>
</protein>
<keyword evidence="2" id="KW-0963">Cytoplasm</keyword>
<dbReference type="GO" id="GO:0006515">
    <property type="term" value="P:protein quality control for misfolded or incompletely synthesized proteins"/>
    <property type="evidence" value="ECO:0007669"/>
    <property type="project" value="TreeGrafter"/>
</dbReference>
<dbReference type="GO" id="GO:0004176">
    <property type="term" value="F:ATP-dependent peptidase activity"/>
    <property type="evidence" value="ECO:0007669"/>
    <property type="project" value="InterPro"/>
</dbReference>
<dbReference type="Proteomes" id="UP000652995">
    <property type="component" value="Unassembled WGS sequence"/>
</dbReference>
<dbReference type="PANTHER" id="PTHR10381">
    <property type="entry name" value="ATP-DEPENDENT CLP PROTEASE PROTEOLYTIC SUBUNIT"/>
    <property type="match status" value="1"/>
</dbReference>
<keyword evidence="7" id="KW-0472">Membrane</keyword>
<keyword evidence="7" id="KW-0812">Transmembrane</keyword>
<dbReference type="KEGG" id="smus:C7J88_09670"/>
<evidence type="ECO:0000256" key="2">
    <source>
        <dbReference type="ARBA" id="ARBA00022490"/>
    </source>
</evidence>
<dbReference type="SUPFAM" id="SSF52096">
    <property type="entry name" value="ClpP/crotonase"/>
    <property type="match status" value="1"/>
</dbReference>
<feature type="transmembrane region" description="Helical" evidence="7">
    <location>
        <begin position="84"/>
        <end position="106"/>
    </location>
</feature>
<dbReference type="OrthoDB" id="9806592at2"/>
<reference evidence="9 10" key="2">
    <citation type="submission" date="2017-06" db="EMBL/GenBank/DDBJ databases">
        <authorList>
            <consortium name="Pathogen Informatics"/>
        </authorList>
    </citation>
    <scope>NUCLEOTIDE SEQUENCE [LARGE SCALE GENOMIC DNA]</scope>
    <source>
        <strain evidence="9 10">NCTC13833</strain>
    </source>
</reference>
<dbReference type="Pfam" id="PF00574">
    <property type="entry name" value="CLP_protease"/>
    <property type="match status" value="1"/>
</dbReference>
<dbReference type="PANTHER" id="PTHR10381:SF70">
    <property type="entry name" value="ATP-DEPENDENT CLP PROTEASE PROTEOLYTIC SUBUNIT"/>
    <property type="match status" value="1"/>
</dbReference>
<evidence type="ECO:0000256" key="6">
    <source>
        <dbReference type="RuleBase" id="RU003567"/>
    </source>
</evidence>
<dbReference type="GO" id="GO:0051117">
    <property type="term" value="F:ATPase binding"/>
    <property type="evidence" value="ECO:0007669"/>
    <property type="project" value="TreeGrafter"/>
</dbReference>
<evidence type="ECO:0000313" key="10">
    <source>
        <dbReference type="Proteomes" id="UP000243706"/>
    </source>
</evidence>
<dbReference type="InterPro" id="IPR029045">
    <property type="entry name" value="ClpP/crotonase-like_dom_sf"/>
</dbReference>
<gene>
    <name evidence="9" type="primary">clpP_2</name>
    <name evidence="8" type="ORF">GCM10007183_16800</name>
    <name evidence="9" type="ORF">SAMEA4412661_00514</name>
</gene>
<organism evidence="9 10">
    <name type="scientific">Staphylococcus muscae</name>
    <dbReference type="NCBI Taxonomy" id="1294"/>
    <lineage>
        <taxon>Bacteria</taxon>
        <taxon>Bacillati</taxon>
        <taxon>Bacillota</taxon>
        <taxon>Bacilli</taxon>
        <taxon>Bacillales</taxon>
        <taxon>Staphylococcaceae</taxon>
        <taxon>Staphylococcus</taxon>
    </lineage>
</organism>
<keyword evidence="7" id="KW-1133">Transmembrane helix</keyword>
<dbReference type="RefSeq" id="WP_095115764.1">
    <property type="nucleotide sequence ID" value="NZ_BMCB01000010.1"/>
</dbReference>
<dbReference type="Proteomes" id="UP000243706">
    <property type="component" value="Chromosome 1"/>
</dbReference>
<dbReference type="PRINTS" id="PR00127">
    <property type="entry name" value="CLPPROTEASEP"/>
</dbReference>
<dbReference type="EMBL" id="LT906464">
    <property type="protein sequence ID" value="SNW00704.1"/>
    <property type="molecule type" value="Genomic_DNA"/>
</dbReference>
<reference evidence="11" key="3">
    <citation type="journal article" date="2019" name="Int. J. Syst. Evol. Microbiol.">
        <title>The Global Catalogue of Microorganisms (GCM) 10K type strain sequencing project: providing services to taxonomists for standard genome sequencing and annotation.</title>
        <authorList>
            <consortium name="The Broad Institute Genomics Platform"/>
            <consortium name="The Broad Institute Genome Sequencing Center for Infectious Disease"/>
            <person name="Wu L."/>
            <person name="Ma J."/>
        </authorList>
    </citation>
    <scope>NUCLEOTIDE SEQUENCE [LARGE SCALE GENOMIC DNA]</scope>
    <source>
        <strain evidence="11">CCM 4175</strain>
    </source>
</reference>
<dbReference type="InterPro" id="IPR001907">
    <property type="entry name" value="ClpP"/>
</dbReference>
<dbReference type="AlphaFoldDB" id="A0A240BYC1"/>
<evidence type="ECO:0000256" key="7">
    <source>
        <dbReference type="SAM" id="Phobius"/>
    </source>
</evidence>
<reference evidence="8" key="1">
    <citation type="journal article" date="2014" name="Int. J. Syst. Evol. Microbiol.">
        <title>Complete genome of a new Firmicutes species belonging to the dominant human colonic microbiota ('Ruminococcus bicirculans') reveals two chromosomes and a selective capacity to utilize plant glucans.</title>
        <authorList>
            <consortium name="NISC Comparative Sequencing Program"/>
            <person name="Wegmann U."/>
            <person name="Louis P."/>
            <person name="Goesmann A."/>
            <person name="Henrissat B."/>
            <person name="Duncan S.H."/>
            <person name="Flint H.J."/>
        </authorList>
    </citation>
    <scope>NUCLEOTIDE SEQUENCE</scope>
    <source>
        <strain evidence="8">CCM 4175</strain>
    </source>
</reference>
<evidence type="ECO:0000256" key="1">
    <source>
        <dbReference type="ARBA" id="ARBA00007039"/>
    </source>
</evidence>
<evidence type="ECO:0000313" key="8">
    <source>
        <dbReference type="EMBL" id="GGA93257.1"/>
    </source>
</evidence>
<reference evidence="8" key="4">
    <citation type="submission" date="2024-05" db="EMBL/GenBank/DDBJ databases">
        <authorList>
            <person name="Sun Q."/>
            <person name="Sedlacek I."/>
        </authorList>
    </citation>
    <scope>NUCLEOTIDE SEQUENCE</scope>
    <source>
        <strain evidence="8">CCM 4175</strain>
    </source>
</reference>
<evidence type="ECO:0000256" key="3">
    <source>
        <dbReference type="ARBA" id="ARBA00022670"/>
    </source>
</evidence>
<accession>A0A240BYC1</accession>
<name>A0A240BYC1_9STAP</name>
<dbReference type="EMBL" id="BMCB01000010">
    <property type="protein sequence ID" value="GGA93257.1"/>
    <property type="molecule type" value="Genomic_DNA"/>
</dbReference>
<evidence type="ECO:0000256" key="4">
    <source>
        <dbReference type="ARBA" id="ARBA00022801"/>
    </source>
</evidence>
<dbReference type="Gene3D" id="3.90.226.10">
    <property type="entry name" value="2-enoyl-CoA Hydratase, Chain A, domain 1"/>
    <property type="match status" value="1"/>
</dbReference>
<keyword evidence="3 9" id="KW-0645">Protease</keyword>